<name>A0A2M4B376_9DIPT</name>
<dbReference type="EMBL" id="GGFK01014156">
    <property type="protein sequence ID" value="MBW47477.1"/>
    <property type="molecule type" value="Transcribed_RNA"/>
</dbReference>
<feature type="chain" id="PRO_5014818025" evidence="1">
    <location>
        <begin position="24"/>
        <end position="145"/>
    </location>
</feature>
<keyword evidence="1" id="KW-0732">Signal</keyword>
<dbReference type="AlphaFoldDB" id="A0A2M4B376"/>
<accession>A0A2M4B376</accession>
<proteinExistence type="predicted"/>
<feature type="signal peptide" evidence="1">
    <location>
        <begin position="1"/>
        <end position="23"/>
    </location>
</feature>
<evidence type="ECO:0000256" key="1">
    <source>
        <dbReference type="SAM" id="SignalP"/>
    </source>
</evidence>
<reference evidence="2" key="1">
    <citation type="submission" date="2018-01" db="EMBL/GenBank/DDBJ databases">
        <title>An insight into the sialome of Amazonian anophelines.</title>
        <authorList>
            <person name="Ribeiro J.M."/>
            <person name="Scarpassa V."/>
            <person name="Calvo E."/>
        </authorList>
    </citation>
    <scope>NUCLEOTIDE SEQUENCE</scope>
    <source>
        <tissue evidence="2">Salivary glands</tissue>
    </source>
</reference>
<protein>
    <submittedName>
        <fullName evidence="2">Putative secreted protein</fullName>
    </submittedName>
</protein>
<evidence type="ECO:0000313" key="2">
    <source>
        <dbReference type="EMBL" id="MBW47477.1"/>
    </source>
</evidence>
<organism evidence="2">
    <name type="scientific">Anopheles triannulatus</name>
    <dbReference type="NCBI Taxonomy" id="58253"/>
    <lineage>
        <taxon>Eukaryota</taxon>
        <taxon>Metazoa</taxon>
        <taxon>Ecdysozoa</taxon>
        <taxon>Arthropoda</taxon>
        <taxon>Hexapoda</taxon>
        <taxon>Insecta</taxon>
        <taxon>Pterygota</taxon>
        <taxon>Neoptera</taxon>
        <taxon>Endopterygota</taxon>
        <taxon>Diptera</taxon>
        <taxon>Nematocera</taxon>
        <taxon>Culicoidea</taxon>
        <taxon>Culicidae</taxon>
        <taxon>Anophelinae</taxon>
        <taxon>Anopheles</taxon>
    </lineage>
</organism>
<sequence>MPIFKLPLISFSLLLSFSFQVSFFIIDGLWGESSGMTSPNCNKKDSGIVAALNCRTYSPEGSQGSLSTSVQIVKEAKPYHPIDSNHHPRFSARFYGHSAAYQTLTQMSRHPFGRGSRGRIPGGECISWPRHEYFKSSRLPRALGM</sequence>